<reference evidence="2 3" key="1">
    <citation type="submission" date="2024-02" db="EMBL/GenBank/DDBJ databases">
        <title>A draft genome for the cacao thread blight pathogen Marasmius crinis-equi.</title>
        <authorList>
            <person name="Cohen S.P."/>
            <person name="Baruah I.K."/>
            <person name="Amoako-Attah I."/>
            <person name="Bukari Y."/>
            <person name="Meinhardt L.W."/>
            <person name="Bailey B.A."/>
        </authorList>
    </citation>
    <scope>NUCLEOTIDE SEQUENCE [LARGE SCALE GENOMIC DNA]</scope>
    <source>
        <strain evidence="2 3">GH-76</strain>
    </source>
</reference>
<dbReference type="EMBL" id="JBAHYK010002900">
    <property type="protein sequence ID" value="KAL0564253.1"/>
    <property type="molecule type" value="Genomic_DNA"/>
</dbReference>
<evidence type="ECO:0000256" key="1">
    <source>
        <dbReference type="SAM" id="MobiDB-lite"/>
    </source>
</evidence>
<comment type="caution">
    <text evidence="2">The sequence shown here is derived from an EMBL/GenBank/DDBJ whole genome shotgun (WGS) entry which is preliminary data.</text>
</comment>
<feature type="region of interest" description="Disordered" evidence="1">
    <location>
        <begin position="133"/>
        <end position="170"/>
    </location>
</feature>
<sequence>MTTFWSFDPDGQNPVTADLCHYLGLPISPELRCWEWSWPTGTYKALQTYQIARGFDPNALEFARHNQYRVYEATERPLPSRFKEMEESEPTESPLRSVYWEEFDNMFLGVLSSEPQPEDTTLVETAQIDCNLSRDLEDLSPSEASPRPQPVLELDEASVPAVPESTILQE</sequence>
<evidence type="ECO:0000313" key="3">
    <source>
        <dbReference type="Proteomes" id="UP001465976"/>
    </source>
</evidence>
<proteinExistence type="predicted"/>
<accession>A0ABR3EMZ2</accession>
<evidence type="ECO:0000313" key="2">
    <source>
        <dbReference type="EMBL" id="KAL0564253.1"/>
    </source>
</evidence>
<feature type="non-terminal residue" evidence="2">
    <location>
        <position position="170"/>
    </location>
</feature>
<organism evidence="2 3">
    <name type="scientific">Marasmius crinis-equi</name>
    <dbReference type="NCBI Taxonomy" id="585013"/>
    <lineage>
        <taxon>Eukaryota</taxon>
        <taxon>Fungi</taxon>
        <taxon>Dikarya</taxon>
        <taxon>Basidiomycota</taxon>
        <taxon>Agaricomycotina</taxon>
        <taxon>Agaricomycetes</taxon>
        <taxon>Agaricomycetidae</taxon>
        <taxon>Agaricales</taxon>
        <taxon>Marasmiineae</taxon>
        <taxon>Marasmiaceae</taxon>
        <taxon>Marasmius</taxon>
    </lineage>
</organism>
<gene>
    <name evidence="2" type="ORF">V5O48_017799</name>
</gene>
<keyword evidence="3" id="KW-1185">Reference proteome</keyword>
<name>A0ABR3EMZ2_9AGAR</name>
<protein>
    <submittedName>
        <fullName evidence="2">Uncharacterized protein</fullName>
    </submittedName>
</protein>
<dbReference type="Proteomes" id="UP001465976">
    <property type="component" value="Unassembled WGS sequence"/>
</dbReference>